<dbReference type="GO" id="GO:0031124">
    <property type="term" value="P:mRNA 3'-end processing"/>
    <property type="evidence" value="ECO:0007669"/>
    <property type="project" value="InterPro"/>
</dbReference>
<dbReference type="InterPro" id="IPR015943">
    <property type="entry name" value="WD40/YVTN_repeat-like_dom_sf"/>
</dbReference>
<evidence type="ECO:0000313" key="4">
    <source>
        <dbReference type="Proteomes" id="UP000271098"/>
    </source>
</evidence>
<dbReference type="PROSITE" id="PS50082">
    <property type="entry name" value="WD_REPEATS_2"/>
    <property type="match status" value="2"/>
</dbReference>
<evidence type="ECO:0000256" key="1">
    <source>
        <dbReference type="PROSITE-ProRule" id="PRU00221"/>
    </source>
</evidence>
<dbReference type="WBParaSite" id="GPUH_0001262301-mRNA-1">
    <property type="protein sequence ID" value="GPUH_0001262301-mRNA-1"/>
    <property type="gene ID" value="GPUH_0001262301"/>
</dbReference>
<dbReference type="FunFam" id="2.130.10.10:FF:000085">
    <property type="entry name" value="WD repeat domain 33"/>
    <property type="match status" value="1"/>
</dbReference>
<dbReference type="PANTHER" id="PTHR22836">
    <property type="entry name" value="WD40 REPEAT PROTEIN"/>
    <property type="match status" value="1"/>
</dbReference>
<feature type="repeat" description="WD" evidence="1">
    <location>
        <begin position="13"/>
        <end position="55"/>
    </location>
</feature>
<dbReference type="InterPro" id="IPR036322">
    <property type="entry name" value="WD40_repeat_dom_sf"/>
</dbReference>
<organism evidence="5">
    <name type="scientific">Gongylonema pulchrum</name>
    <dbReference type="NCBI Taxonomy" id="637853"/>
    <lineage>
        <taxon>Eukaryota</taxon>
        <taxon>Metazoa</taxon>
        <taxon>Ecdysozoa</taxon>
        <taxon>Nematoda</taxon>
        <taxon>Chromadorea</taxon>
        <taxon>Rhabditida</taxon>
        <taxon>Spirurina</taxon>
        <taxon>Spiruromorpha</taxon>
        <taxon>Spiruroidea</taxon>
        <taxon>Gongylonematidae</taxon>
        <taxon>Gongylonema</taxon>
    </lineage>
</organism>
<dbReference type="InterPro" id="IPR045245">
    <property type="entry name" value="Pfs2-like"/>
</dbReference>
<name>A0A183DV68_9BILA</name>
<sequence length="645" mass="69465">MYDIRMMREMHTYRGHKKEVTAVAWHPVHESLFVSGGGDGSLAYWIVNSEKELGFLEHAHDQAIWTLEWHPLGHILASGSNDNNTKFWARNRPGDTQEDIFGLASLPGPAAAPIKETRTEKTADETTFVPVIPGMGLDDDVFLGMQKKDARTTVGGPPVGGPLLFPEDPNARQQVSMGLDDDVFLGMQKKDARTTVGGPPVGGPLLFPEDPNARQQTLNIGAKKTLIKQPPPKKAQRQFERMWNVAKPSASGNDDYDDEVPEMGAFRRSKASLLGPPPRSLLTAKQQDEERRSSASPPSQERSRRSQKNVDKTNGPEKEAASSAGAASSRMSPSVPATAAAAAPAVVQQWPSATGAPQPPIIQQLNAQSGVLMPAMTAPLAAIAQIGAAAGIPLPGLPMPPAVGPLIWPPPLPASVAPAPANSTQNRDIDYRTGAPPLPIPHLLSGTAGTSTSASGDVDLRNQQPSSSSSSQTQSWRPANRSPETQPTITDELPRSAVTGEVPIHDPRMRRGGTRPNLSRNSNDERPLGGITPGTQVRDPRRRPQLSGAQTTLKQQGVDYDGRFEGSQVRRRVWMPSINEVIDGRMSSASRLSPMRREFGSPSGDFDDRLPPSQQYLSYQQQLAGGGPMRRAASSSRGRARRAAY</sequence>
<dbReference type="EMBL" id="UYRT01079456">
    <property type="protein sequence ID" value="VDN20753.1"/>
    <property type="molecule type" value="Genomic_DNA"/>
</dbReference>
<feature type="compositionally biased region" description="Basic and acidic residues" evidence="2">
    <location>
        <begin position="301"/>
        <end position="320"/>
    </location>
</feature>
<dbReference type="Proteomes" id="UP000271098">
    <property type="component" value="Unassembled WGS sequence"/>
</dbReference>
<feature type="region of interest" description="Disordered" evidence="2">
    <location>
        <begin position="592"/>
        <end position="645"/>
    </location>
</feature>
<dbReference type="PANTHER" id="PTHR22836:SF0">
    <property type="entry name" value="PRE-MRNA 3' END PROCESSING PROTEIN WDR33"/>
    <property type="match status" value="1"/>
</dbReference>
<dbReference type="InterPro" id="IPR001680">
    <property type="entry name" value="WD40_rpt"/>
</dbReference>
<keyword evidence="1" id="KW-0853">WD repeat</keyword>
<evidence type="ECO:0000313" key="5">
    <source>
        <dbReference type="WBParaSite" id="GPUH_0001262301-mRNA-1"/>
    </source>
</evidence>
<dbReference type="Gene3D" id="2.130.10.10">
    <property type="entry name" value="YVTN repeat-like/Quinoprotein amine dehydrogenase"/>
    <property type="match status" value="1"/>
</dbReference>
<dbReference type="SUPFAM" id="SSF50978">
    <property type="entry name" value="WD40 repeat-like"/>
    <property type="match status" value="1"/>
</dbReference>
<dbReference type="Pfam" id="PF00400">
    <property type="entry name" value="WD40"/>
    <property type="match status" value="2"/>
</dbReference>
<dbReference type="GO" id="GO:0005847">
    <property type="term" value="C:mRNA cleavage and polyadenylation specificity factor complex"/>
    <property type="evidence" value="ECO:0007669"/>
    <property type="project" value="TreeGrafter"/>
</dbReference>
<reference evidence="5" key="1">
    <citation type="submission" date="2016-06" db="UniProtKB">
        <authorList>
            <consortium name="WormBaseParasite"/>
        </authorList>
    </citation>
    <scope>IDENTIFICATION</scope>
</reference>
<feature type="region of interest" description="Disordered" evidence="2">
    <location>
        <begin position="268"/>
        <end position="361"/>
    </location>
</feature>
<accession>A0A183DV68</accession>
<dbReference type="OrthoDB" id="16717at2759"/>
<keyword evidence="4" id="KW-1185">Reference proteome</keyword>
<dbReference type="PROSITE" id="PS50294">
    <property type="entry name" value="WD_REPEATS_REGION"/>
    <property type="match status" value="2"/>
</dbReference>
<evidence type="ECO:0000256" key="2">
    <source>
        <dbReference type="SAM" id="MobiDB-lite"/>
    </source>
</evidence>
<feature type="compositionally biased region" description="Low complexity" evidence="2">
    <location>
        <begin position="611"/>
        <end position="637"/>
    </location>
</feature>
<dbReference type="AlphaFoldDB" id="A0A183DV68"/>
<proteinExistence type="predicted"/>
<protein>
    <submittedName>
        <fullName evidence="5">WD_REPEATS_REGION domain-containing protein</fullName>
    </submittedName>
</protein>
<gene>
    <name evidence="3" type="ORF">GPUH_LOCUS12609</name>
</gene>
<feature type="compositionally biased region" description="Low complexity" evidence="2">
    <location>
        <begin position="463"/>
        <end position="475"/>
    </location>
</feature>
<dbReference type="SMART" id="SM00320">
    <property type="entry name" value="WD40"/>
    <property type="match status" value="2"/>
</dbReference>
<evidence type="ECO:0000313" key="3">
    <source>
        <dbReference type="EMBL" id="VDN20753.1"/>
    </source>
</evidence>
<feature type="compositionally biased region" description="Low complexity" evidence="2">
    <location>
        <begin position="445"/>
        <end position="456"/>
    </location>
</feature>
<feature type="compositionally biased region" description="Low complexity" evidence="2">
    <location>
        <begin position="321"/>
        <end position="353"/>
    </location>
</feature>
<reference evidence="3 4" key="2">
    <citation type="submission" date="2018-11" db="EMBL/GenBank/DDBJ databases">
        <authorList>
            <consortium name="Pathogen Informatics"/>
        </authorList>
    </citation>
    <scope>NUCLEOTIDE SEQUENCE [LARGE SCALE GENOMIC DNA]</scope>
</reference>
<feature type="region of interest" description="Disordered" evidence="2">
    <location>
        <begin position="414"/>
        <end position="555"/>
    </location>
</feature>
<feature type="repeat" description="WD" evidence="1">
    <location>
        <begin position="57"/>
        <end position="88"/>
    </location>
</feature>